<keyword evidence="1" id="KW-0472">Membrane</keyword>
<dbReference type="Pfam" id="PF07786">
    <property type="entry name" value="HGSNAT_cat"/>
    <property type="match status" value="1"/>
</dbReference>
<dbReference type="AlphaFoldDB" id="A0A967EDS9"/>
<feature type="transmembrane region" description="Helical" evidence="1">
    <location>
        <begin position="97"/>
        <end position="115"/>
    </location>
</feature>
<dbReference type="RefSeq" id="WP_166193735.1">
    <property type="nucleotide sequence ID" value="NZ_JAAOIV010000002.1"/>
</dbReference>
<feature type="transmembrane region" description="Helical" evidence="1">
    <location>
        <begin position="121"/>
        <end position="139"/>
    </location>
</feature>
<dbReference type="InterPro" id="IPR012429">
    <property type="entry name" value="HGSNAT_cat"/>
</dbReference>
<feature type="transmembrane region" description="Helical" evidence="1">
    <location>
        <begin position="235"/>
        <end position="255"/>
    </location>
</feature>
<evidence type="ECO:0000259" key="2">
    <source>
        <dbReference type="Pfam" id="PF07786"/>
    </source>
</evidence>
<sequence>MAMSTSIERAPAPVAAAVATPRLVVIDALRGVAILAVVAYHFVWDLGNFGYLPGQWCSTPAGVLTGRIIAGSFLGLVGVSMALAHQHGFRARSFWRREAQLLATAALVTIVTFVVMPAEVVTFGILHNIALTSLLLVPFLRGSRALALGCALLAFALPSLVTIEAAPAWWTWTGLAAHPTPSLDYQPLLPLLGVSLLGLIAGRTLVSSPRLAVAVGRLGHDPVSRSLGRVGRHTLAIYLIHQPVMYGAFWLVQYLR</sequence>
<name>A0A967EDS9_9MICO</name>
<gene>
    <name evidence="3" type="ORF">G9U51_04370</name>
</gene>
<evidence type="ECO:0000313" key="3">
    <source>
        <dbReference type="EMBL" id="NHN55021.1"/>
    </source>
</evidence>
<organism evidence="3 4">
    <name type="scientific">Metallococcus carri</name>
    <dbReference type="NCBI Taxonomy" id="1656884"/>
    <lineage>
        <taxon>Bacteria</taxon>
        <taxon>Bacillati</taxon>
        <taxon>Actinomycetota</taxon>
        <taxon>Actinomycetes</taxon>
        <taxon>Micrococcales</taxon>
        <taxon>Dermacoccaceae</taxon>
        <taxon>Metallococcus</taxon>
    </lineage>
</organism>
<reference evidence="3" key="1">
    <citation type="submission" date="2020-03" db="EMBL/GenBank/DDBJ databases">
        <title>Draft sequencing of Calidifontibacter sp. DB0510.</title>
        <authorList>
            <person name="Kim D.-U."/>
        </authorList>
    </citation>
    <scope>NUCLEOTIDE SEQUENCE</scope>
    <source>
        <strain evidence="3">DB0510</strain>
    </source>
</reference>
<proteinExistence type="predicted"/>
<evidence type="ECO:0000313" key="4">
    <source>
        <dbReference type="Proteomes" id="UP000744769"/>
    </source>
</evidence>
<feature type="domain" description="Heparan-alpha-glucosaminide N-acetyltransferase catalytic" evidence="2">
    <location>
        <begin position="22"/>
        <end position="243"/>
    </location>
</feature>
<feature type="transmembrane region" description="Helical" evidence="1">
    <location>
        <begin position="23"/>
        <end position="44"/>
    </location>
</feature>
<keyword evidence="1" id="KW-0812">Transmembrane</keyword>
<feature type="transmembrane region" description="Helical" evidence="1">
    <location>
        <begin position="64"/>
        <end position="85"/>
    </location>
</feature>
<evidence type="ECO:0000256" key="1">
    <source>
        <dbReference type="SAM" id="Phobius"/>
    </source>
</evidence>
<protein>
    <submittedName>
        <fullName evidence="3">DUF1624 domain-containing protein</fullName>
    </submittedName>
</protein>
<accession>A0A967EDS9</accession>
<keyword evidence="4" id="KW-1185">Reference proteome</keyword>
<dbReference type="EMBL" id="JAAOIV010000002">
    <property type="protein sequence ID" value="NHN55021.1"/>
    <property type="molecule type" value="Genomic_DNA"/>
</dbReference>
<feature type="transmembrane region" description="Helical" evidence="1">
    <location>
        <begin position="188"/>
        <end position="206"/>
    </location>
</feature>
<comment type="caution">
    <text evidence="3">The sequence shown here is derived from an EMBL/GenBank/DDBJ whole genome shotgun (WGS) entry which is preliminary data.</text>
</comment>
<keyword evidence="1" id="KW-1133">Transmembrane helix</keyword>
<feature type="transmembrane region" description="Helical" evidence="1">
    <location>
        <begin position="146"/>
        <end position="168"/>
    </location>
</feature>
<dbReference type="Proteomes" id="UP000744769">
    <property type="component" value="Unassembled WGS sequence"/>
</dbReference>